<keyword evidence="1" id="KW-0813">Transport</keyword>
<keyword evidence="5" id="KW-1185">Reference proteome</keyword>
<keyword evidence="4" id="KW-0547">Nucleotide-binding</keyword>
<dbReference type="Gene3D" id="3.40.50.300">
    <property type="entry name" value="P-loop containing nucleotide triphosphate hydrolases"/>
    <property type="match status" value="1"/>
</dbReference>
<evidence type="ECO:0000313" key="4">
    <source>
        <dbReference type="EMBL" id="MDF2256134.1"/>
    </source>
</evidence>
<accession>A0ABT5YXF7</accession>
<sequence length="198" mass="20728">MARLRHAGGALRPPGEGGAAARGGLTSRRESVRCAGRILPLRRRGLSRGGWRAAVEEALAAVGLTGQAPLHPWRLSGGTQQRVAIARALACHPLLLLVDEPFGSVDAQGREGLEDLLPAVRDRHRMTVAPATHDIDGSVCLGGRILMLKAPPGRVVAELPVPLPSEWGQIGTRALPGSVSLRATVGRTVRDGRCPGVG</sequence>
<dbReference type="Pfam" id="PF00005">
    <property type="entry name" value="ABC_tran"/>
    <property type="match status" value="1"/>
</dbReference>
<dbReference type="PANTHER" id="PTHR42788">
    <property type="entry name" value="TAURINE IMPORT ATP-BINDING PROTEIN-RELATED"/>
    <property type="match status" value="1"/>
</dbReference>
<dbReference type="InterPro" id="IPR027417">
    <property type="entry name" value="P-loop_NTPase"/>
</dbReference>
<reference evidence="4 5" key="1">
    <citation type="submission" date="2023-03" db="EMBL/GenBank/DDBJ databases">
        <title>Draft genome sequence of type strain Streptomyces ferralitis JCM 14344.</title>
        <authorList>
            <person name="Klaysubun C."/>
            <person name="Duangmal K."/>
        </authorList>
    </citation>
    <scope>NUCLEOTIDE SEQUENCE [LARGE SCALE GENOMIC DNA]</scope>
    <source>
        <strain evidence="4 5">JCM 14344</strain>
    </source>
</reference>
<proteinExistence type="predicted"/>
<feature type="domain" description="ABC transporter" evidence="3">
    <location>
        <begin position="53"/>
        <end position="102"/>
    </location>
</feature>
<feature type="region of interest" description="Disordered" evidence="2">
    <location>
        <begin position="1"/>
        <end position="26"/>
    </location>
</feature>
<dbReference type="SUPFAM" id="SSF52540">
    <property type="entry name" value="P-loop containing nucleoside triphosphate hydrolases"/>
    <property type="match status" value="1"/>
</dbReference>
<dbReference type="InterPro" id="IPR003439">
    <property type="entry name" value="ABC_transporter-like_ATP-bd"/>
</dbReference>
<comment type="caution">
    <text evidence="4">The sequence shown here is derived from an EMBL/GenBank/DDBJ whole genome shotgun (WGS) entry which is preliminary data.</text>
</comment>
<evidence type="ECO:0000259" key="3">
    <source>
        <dbReference type="Pfam" id="PF00005"/>
    </source>
</evidence>
<dbReference type="EMBL" id="JARHTQ010000005">
    <property type="protein sequence ID" value="MDF2256134.1"/>
    <property type="molecule type" value="Genomic_DNA"/>
</dbReference>
<protein>
    <submittedName>
        <fullName evidence="4">ATP-binding cassette domain-containing protein</fullName>
    </submittedName>
</protein>
<name>A0ABT5YXF7_9ACTN</name>
<keyword evidence="4" id="KW-0067">ATP-binding</keyword>
<organism evidence="4 5">
    <name type="scientific">Streptantibioticus ferralitis</name>
    <dbReference type="NCBI Taxonomy" id="236510"/>
    <lineage>
        <taxon>Bacteria</taxon>
        <taxon>Bacillati</taxon>
        <taxon>Actinomycetota</taxon>
        <taxon>Actinomycetes</taxon>
        <taxon>Kitasatosporales</taxon>
        <taxon>Streptomycetaceae</taxon>
        <taxon>Streptantibioticus</taxon>
    </lineage>
</organism>
<dbReference type="PANTHER" id="PTHR42788:SF13">
    <property type="entry name" value="ALIPHATIC SULFONATES IMPORT ATP-BINDING PROTEIN SSUB"/>
    <property type="match status" value="1"/>
</dbReference>
<evidence type="ECO:0000313" key="5">
    <source>
        <dbReference type="Proteomes" id="UP001220022"/>
    </source>
</evidence>
<gene>
    <name evidence="4" type="ORF">P2L57_10455</name>
</gene>
<dbReference type="GO" id="GO:0005524">
    <property type="term" value="F:ATP binding"/>
    <property type="evidence" value="ECO:0007669"/>
    <property type="project" value="UniProtKB-KW"/>
</dbReference>
<evidence type="ECO:0000256" key="2">
    <source>
        <dbReference type="SAM" id="MobiDB-lite"/>
    </source>
</evidence>
<dbReference type="InterPro" id="IPR050166">
    <property type="entry name" value="ABC_transporter_ATP-bind"/>
</dbReference>
<evidence type="ECO:0000256" key="1">
    <source>
        <dbReference type="ARBA" id="ARBA00022448"/>
    </source>
</evidence>
<dbReference type="Proteomes" id="UP001220022">
    <property type="component" value="Unassembled WGS sequence"/>
</dbReference>